<dbReference type="PROSITE" id="PS01348">
    <property type="entry name" value="MRAY_2"/>
    <property type="match status" value="1"/>
</dbReference>
<feature type="transmembrane region" description="Helical" evidence="8">
    <location>
        <begin position="200"/>
        <end position="216"/>
    </location>
</feature>
<keyword evidence="4 8" id="KW-0812">Transmembrane</keyword>
<feature type="transmembrane region" description="Helical" evidence="8">
    <location>
        <begin position="313"/>
        <end position="336"/>
    </location>
</feature>
<feature type="binding site" evidence="7">
    <location>
        <position position="232"/>
    </location>
    <ligand>
        <name>Mg(2+)</name>
        <dbReference type="ChEBI" id="CHEBI:18420"/>
    </ligand>
</feature>
<dbReference type="GO" id="GO:0005886">
    <property type="term" value="C:plasma membrane"/>
    <property type="evidence" value="ECO:0007669"/>
    <property type="project" value="UniProtKB-SubCell"/>
</dbReference>
<keyword evidence="7" id="KW-0479">Metal-binding</keyword>
<feature type="transmembrane region" description="Helical" evidence="8">
    <location>
        <begin position="175"/>
        <end position="194"/>
    </location>
</feature>
<feature type="transmembrane region" description="Helical" evidence="8">
    <location>
        <begin position="263"/>
        <end position="287"/>
    </location>
</feature>
<evidence type="ECO:0000256" key="5">
    <source>
        <dbReference type="ARBA" id="ARBA00022989"/>
    </source>
</evidence>
<accession>A0A8H9G0Z0</accession>
<organism evidence="9 10">
    <name type="scientific">Sphingobacterium cellulitidis</name>
    <dbReference type="NCBI Taxonomy" id="1768011"/>
    <lineage>
        <taxon>Bacteria</taxon>
        <taxon>Pseudomonadati</taxon>
        <taxon>Bacteroidota</taxon>
        <taxon>Sphingobacteriia</taxon>
        <taxon>Sphingobacteriales</taxon>
        <taxon>Sphingobacteriaceae</taxon>
        <taxon>Sphingobacterium</taxon>
    </lineage>
</organism>
<keyword evidence="7" id="KW-0460">Magnesium</keyword>
<evidence type="ECO:0000256" key="3">
    <source>
        <dbReference type="ARBA" id="ARBA00022679"/>
    </source>
</evidence>
<evidence type="ECO:0000256" key="6">
    <source>
        <dbReference type="ARBA" id="ARBA00023136"/>
    </source>
</evidence>
<proteinExistence type="predicted"/>
<comment type="subcellular location">
    <subcellularLocation>
        <location evidence="1">Cell membrane</location>
        <topology evidence="1">Multi-pass membrane protein</topology>
    </subcellularLocation>
</comment>
<evidence type="ECO:0000256" key="4">
    <source>
        <dbReference type="ARBA" id="ARBA00022692"/>
    </source>
</evidence>
<feature type="transmembrane region" description="Helical" evidence="8">
    <location>
        <begin position="228"/>
        <end position="251"/>
    </location>
</feature>
<dbReference type="CDD" id="cd06853">
    <property type="entry name" value="GT_WecA_like"/>
    <property type="match status" value="1"/>
</dbReference>
<dbReference type="Proteomes" id="UP000614460">
    <property type="component" value="Unassembled WGS sequence"/>
</dbReference>
<gene>
    <name evidence="9" type="ORF">GCM10011516_15530</name>
</gene>
<feature type="transmembrane region" description="Helical" evidence="8">
    <location>
        <begin position="342"/>
        <end position="360"/>
    </location>
</feature>
<name>A0A8H9G0Z0_9SPHI</name>
<keyword evidence="6 8" id="KW-0472">Membrane</keyword>
<comment type="cofactor">
    <cofactor evidence="7">
        <name>Mg(2+)</name>
        <dbReference type="ChEBI" id="CHEBI:18420"/>
    </cofactor>
</comment>
<reference evidence="9" key="1">
    <citation type="journal article" date="2014" name="Int. J. Syst. Evol. Microbiol.">
        <title>Complete genome sequence of Corynebacterium casei LMG S-19264T (=DSM 44701T), isolated from a smear-ripened cheese.</title>
        <authorList>
            <consortium name="US DOE Joint Genome Institute (JGI-PGF)"/>
            <person name="Walter F."/>
            <person name="Albersmeier A."/>
            <person name="Kalinowski J."/>
            <person name="Ruckert C."/>
        </authorList>
    </citation>
    <scope>NUCLEOTIDE SEQUENCE</scope>
    <source>
        <strain evidence="9">CGMCC 1.15966</strain>
    </source>
</reference>
<feature type="transmembrane region" description="Helical" evidence="8">
    <location>
        <begin position="83"/>
        <end position="105"/>
    </location>
</feature>
<evidence type="ECO:0000313" key="10">
    <source>
        <dbReference type="Proteomes" id="UP000614460"/>
    </source>
</evidence>
<evidence type="ECO:0000256" key="8">
    <source>
        <dbReference type="SAM" id="Phobius"/>
    </source>
</evidence>
<dbReference type="GO" id="GO:0044038">
    <property type="term" value="P:cell wall macromolecule biosynthetic process"/>
    <property type="evidence" value="ECO:0007669"/>
    <property type="project" value="TreeGrafter"/>
</dbReference>
<sequence>MEFIILLVPFLIAILLGKVIIPYIMLITYRKRLFDPVDARKVHQSIIPRLGGVAFVPIQCCLLAITVVLVYKTNFVDLGIVTWEVFPMFIMLICGLVILYIIGIADDLIGVSYKWKFVAQILVATLFPLSGLWINDLYGVLFLTYLPVWIGVPLTIFAVVLIINAINLIDGLDGLCSGLVGVGCLVLGTLFAFYHAWIHALLAFITTGILISFFYYNVFGASKRRRRIFMGDTGSMTLGYTMAFLAISFAMNNKSIKPFSEGAIVVAFSTLIVPVFDVARVIFIRWYKGLPLFKADRSHLHHKLLRSGLSHKGAMMSIIGLSLFFCAFNIITVQFISNNIVILMDLILWFVFTMTFNYFVNKKNANLVNQEVNNEEIRVESIQLVGGQVKEVETEEAIKKVSITFVNNITIR</sequence>
<keyword evidence="3 9" id="KW-0808">Transferase</keyword>
<feature type="transmembrane region" description="Helical" evidence="8">
    <location>
        <begin position="117"/>
        <end position="134"/>
    </location>
</feature>
<dbReference type="GO" id="GO:0016780">
    <property type="term" value="F:phosphotransferase activity, for other substituted phosphate groups"/>
    <property type="evidence" value="ECO:0007669"/>
    <property type="project" value="InterPro"/>
</dbReference>
<evidence type="ECO:0000256" key="2">
    <source>
        <dbReference type="ARBA" id="ARBA00022475"/>
    </source>
</evidence>
<protein>
    <submittedName>
        <fullName evidence="9">Undecaprenyl-phosphate alpha-N-acetylglucosaminyl 1-phosphate transferase</fullName>
    </submittedName>
</protein>
<evidence type="ECO:0000256" key="7">
    <source>
        <dbReference type="PIRSR" id="PIRSR600715-1"/>
    </source>
</evidence>
<dbReference type="GO" id="GO:0071555">
    <property type="term" value="P:cell wall organization"/>
    <property type="evidence" value="ECO:0007669"/>
    <property type="project" value="TreeGrafter"/>
</dbReference>
<dbReference type="RefSeq" id="WP_094256721.1">
    <property type="nucleotide sequence ID" value="NZ_BMKM01000003.1"/>
</dbReference>
<evidence type="ECO:0000313" key="9">
    <source>
        <dbReference type="EMBL" id="GGE18771.1"/>
    </source>
</evidence>
<comment type="caution">
    <text evidence="9">The sequence shown here is derived from an EMBL/GenBank/DDBJ whole genome shotgun (WGS) entry which is preliminary data.</text>
</comment>
<reference evidence="9" key="2">
    <citation type="submission" date="2020-09" db="EMBL/GenBank/DDBJ databases">
        <authorList>
            <person name="Sun Q."/>
            <person name="Zhou Y."/>
        </authorList>
    </citation>
    <scope>NUCLEOTIDE SEQUENCE</scope>
    <source>
        <strain evidence="9">CGMCC 1.15966</strain>
    </source>
</reference>
<feature type="transmembrane region" description="Helical" evidence="8">
    <location>
        <begin position="140"/>
        <end position="163"/>
    </location>
</feature>
<dbReference type="PANTHER" id="PTHR22926">
    <property type="entry name" value="PHOSPHO-N-ACETYLMURAMOYL-PENTAPEPTIDE-TRANSFERASE"/>
    <property type="match status" value="1"/>
</dbReference>
<evidence type="ECO:0000256" key="1">
    <source>
        <dbReference type="ARBA" id="ARBA00004651"/>
    </source>
</evidence>
<feature type="transmembrane region" description="Helical" evidence="8">
    <location>
        <begin position="50"/>
        <end position="71"/>
    </location>
</feature>
<dbReference type="Pfam" id="PF00953">
    <property type="entry name" value="Glycos_transf_4"/>
    <property type="match status" value="1"/>
</dbReference>
<dbReference type="PANTHER" id="PTHR22926:SF3">
    <property type="entry name" value="UNDECAPRENYL-PHOSPHATE ALPHA-N-ACETYLGLUCOSAMINYL 1-PHOSPHATE TRANSFERASE"/>
    <property type="match status" value="1"/>
</dbReference>
<feature type="binding site" evidence="7">
    <location>
        <position position="167"/>
    </location>
    <ligand>
        <name>Mg(2+)</name>
        <dbReference type="ChEBI" id="CHEBI:18420"/>
    </ligand>
</feature>
<dbReference type="AlphaFoldDB" id="A0A8H9G0Z0"/>
<keyword evidence="10" id="KW-1185">Reference proteome</keyword>
<dbReference type="InterPro" id="IPR000715">
    <property type="entry name" value="Glycosyl_transferase_4"/>
</dbReference>
<dbReference type="InterPro" id="IPR018480">
    <property type="entry name" value="PNAcMuramoyl-5peptid_Trfase_CS"/>
</dbReference>
<keyword evidence="5 8" id="KW-1133">Transmembrane helix</keyword>
<dbReference type="GO" id="GO:0009103">
    <property type="term" value="P:lipopolysaccharide biosynthetic process"/>
    <property type="evidence" value="ECO:0007669"/>
    <property type="project" value="TreeGrafter"/>
</dbReference>
<dbReference type="GO" id="GO:0046872">
    <property type="term" value="F:metal ion binding"/>
    <property type="evidence" value="ECO:0007669"/>
    <property type="project" value="UniProtKB-KW"/>
</dbReference>
<keyword evidence="2" id="KW-1003">Cell membrane</keyword>
<dbReference type="EMBL" id="BMKM01000003">
    <property type="protein sequence ID" value="GGE18771.1"/>
    <property type="molecule type" value="Genomic_DNA"/>
</dbReference>
<feature type="transmembrane region" description="Helical" evidence="8">
    <location>
        <begin position="6"/>
        <end position="29"/>
    </location>
</feature>